<comment type="caution">
    <text evidence="2">The sequence shown here is derived from an EMBL/GenBank/DDBJ whole genome shotgun (WGS) entry which is preliminary data.</text>
</comment>
<organism evidence="2 3">
    <name type="scientific">Leptosia nina</name>
    <dbReference type="NCBI Taxonomy" id="320188"/>
    <lineage>
        <taxon>Eukaryota</taxon>
        <taxon>Metazoa</taxon>
        <taxon>Ecdysozoa</taxon>
        <taxon>Arthropoda</taxon>
        <taxon>Hexapoda</taxon>
        <taxon>Insecta</taxon>
        <taxon>Pterygota</taxon>
        <taxon>Neoptera</taxon>
        <taxon>Endopterygota</taxon>
        <taxon>Lepidoptera</taxon>
        <taxon>Glossata</taxon>
        <taxon>Ditrysia</taxon>
        <taxon>Papilionoidea</taxon>
        <taxon>Pieridae</taxon>
        <taxon>Pierinae</taxon>
        <taxon>Leptosia</taxon>
    </lineage>
</organism>
<dbReference type="AlphaFoldDB" id="A0AAV1JYB3"/>
<accession>A0AAV1JYB3</accession>
<proteinExistence type="predicted"/>
<dbReference type="EMBL" id="CAVLEF010000278">
    <property type="protein sequence ID" value="CAK1554525.1"/>
    <property type="molecule type" value="Genomic_DNA"/>
</dbReference>
<dbReference type="Proteomes" id="UP001497472">
    <property type="component" value="Unassembled WGS sequence"/>
</dbReference>
<evidence type="ECO:0000313" key="2">
    <source>
        <dbReference type="EMBL" id="CAK1554525.1"/>
    </source>
</evidence>
<name>A0AAV1JYB3_9NEOP</name>
<gene>
    <name evidence="2" type="ORF">LNINA_LOCUS13434</name>
</gene>
<feature type="region of interest" description="Disordered" evidence="1">
    <location>
        <begin position="1"/>
        <end position="27"/>
    </location>
</feature>
<protein>
    <submittedName>
        <fullName evidence="2">Uncharacterized protein</fullName>
    </submittedName>
</protein>
<keyword evidence="3" id="KW-1185">Reference proteome</keyword>
<evidence type="ECO:0000313" key="3">
    <source>
        <dbReference type="Proteomes" id="UP001497472"/>
    </source>
</evidence>
<reference evidence="2 3" key="1">
    <citation type="submission" date="2023-11" db="EMBL/GenBank/DDBJ databases">
        <authorList>
            <person name="Okamura Y."/>
        </authorList>
    </citation>
    <scope>NUCLEOTIDE SEQUENCE [LARGE SCALE GENOMIC DNA]</scope>
</reference>
<evidence type="ECO:0000256" key="1">
    <source>
        <dbReference type="SAM" id="MobiDB-lite"/>
    </source>
</evidence>
<sequence>MCLAPPAWGELGRSPRRRGNAAKDGNAAKNGNAAISCCALINSKQAVSASLGLRLSPEYGASIDFRWKSNKSATHRSRPRSAVDYIRLRRLGTCGVVLAP</sequence>